<evidence type="ECO:0000259" key="8">
    <source>
        <dbReference type="SMART" id="SM00382"/>
    </source>
</evidence>
<evidence type="ECO:0000256" key="7">
    <source>
        <dbReference type="SAM" id="Phobius"/>
    </source>
</evidence>
<keyword evidence="10" id="KW-1185">Reference proteome</keyword>
<keyword evidence="7" id="KW-0472">Membrane</keyword>
<evidence type="ECO:0000256" key="2">
    <source>
        <dbReference type="ARBA" id="ARBA00022741"/>
    </source>
</evidence>
<keyword evidence="4 6" id="KW-0067">ATP-binding</keyword>
<keyword evidence="7" id="KW-0812">Transmembrane</keyword>
<keyword evidence="5" id="KW-0496">Mitochondrion</keyword>
<dbReference type="GO" id="GO:0005741">
    <property type="term" value="C:mitochondrial outer membrane"/>
    <property type="evidence" value="ECO:0007669"/>
    <property type="project" value="UniProtKB-SubCell"/>
</dbReference>
<dbReference type="PANTHER" id="PTHR45644">
    <property type="entry name" value="AAA ATPASE, PUTATIVE (AFU_ORTHOLOGUE AFUA_2G12920)-RELATED-RELATED"/>
    <property type="match status" value="1"/>
</dbReference>
<dbReference type="SMART" id="SM00382">
    <property type="entry name" value="AAA"/>
    <property type="match status" value="1"/>
</dbReference>
<dbReference type="Pfam" id="PF00004">
    <property type="entry name" value="AAA"/>
    <property type="match status" value="1"/>
</dbReference>
<feature type="domain" description="AAA+ ATPase" evidence="8">
    <location>
        <begin position="120"/>
        <end position="258"/>
    </location>
</feature>
<dbReference type="GO" id="GO:0140570">
    <property type="term" value="P:extraction of mislocalized protein from mitochondrial outer membrane"/>
    <property type="evidence" value="ECO:0007669"/>
    <property type="project" value="TreeGrafter"/>
</dbReference>
<dbReference type="InterPro" id="IPR051701">
    <property type="entry name" value="Mito_OM_Translocase_MSP1"/>
</dbReference>
<organism evidence="9 10">
    <name type="scientific">Dimorphilus gyrociliatus</name>
    <dbReference type="NCBI Taxonomy" id="2664684"/>
    <lineage>
        <taxon>Eukaryota</taxon>
        <taxon>Metazoa</taxon>
        <taxon>Spiralia</taxon>
        <taxon>Lophotrochozoa</taxon>
        <taxon>Annelida</taxon>
        <taxon>Polychaeta</taxon>
        <taxon>Polychaeta incertae sedis</taxon>
        <taxon>Dinophilidae</taxon>
        <taxon>Dimorphilus</taxon>
    </lineage>
</organism>
<evidence type="ECO:0000313" key="9">
    <source>
        <dbReference type="EMBL" id="CAD5123511.1"/>
    </source>
</evidence>
<reference evidence="9 10" key="1">
    <citation type="submission" date="2020-08" db="EMBL/GenBank/DDBJ databases">
        <authorList>
            <person name="Hejnol A."/>
        </authorList>
    </citation>
    <scope>NUCLEOTIDE SEQUENCE [LARGE SCALE GENOMIC DNA]</scope>
</reference>
<proteinExistence type="inferred from homology"/>
<dbReference type="InterPro" id="IPR027417">
    <property type="entry name" value="P-loop_NTPase"/>
</dbReference>
<dbReference type="PANTHER" id="PTHR45644:SF3">
    <property type="entry name" value="FI08533P-RELATED"/>
    <property type="match status" value="1"/>
</dbReference>
<name>A0A7I8W8C4_9ANNE</name>
<evidence type="ECO:0000256" key="5">
    <source>
        <dbReference type="ARBA" id="ARBA00023128"/>
    </source>
</evidence>
<keyword evidence="3" id="KW-1000">Mitochondrion outer membrane</keyword>
<dbReference type="InterPro" id="IPR041569">
    <property type="entry name" value="AAA_lid_3"/>
</dbReference>
<accession>A0A7I8W8C4</accession>
<dbReference type="Proteomes" id="UP000549394">
    <property type="component" value="Unassembled WGS sequence"/>
</dbReference>
<gene>
    <name evidence="9" type="ORF">DGYR_LOCUS11186</name>
</gene>
<protein>
    <submittedName>
        <fullName evidence="9">DgyrCDS11851</fullName>
    </submittedName>
</protein>
<comment type="subcellular location">
    <subcellularLocation>
        <location evidence="1">Mitochondrion outer membrane</location>
        <topology evidence="1">Single-pass membrane protein</topology>
    </subcellularLocation>
</comment>
<dbReference type="Gene3D" id="1.10.8.60">
    <property type="match status" value="1"/>
</dbReference>
<feature type="transmembrane region" description="Helical" evidence="7">
    <location>
        <begin position="12"/>
        <end position="30"/>
    </location>
</feature>
<dbReference type="GO" id="GO:0005524">
    <property type="term" value="F:ATP binding"/>
    <property type="evidence" value="ECO:0007669"/>
    <property type="project" value="UniProtKB-KW"/>
</dbReference>
<evidence type="ECO:0000313" key="10">
    <source>
        <dbReference type="Proteomes" id="UP000549394"/>
    </source>
</evidence>
<sequence>MQLREREILAKIISLVLGLGVSFSITYFGVKYLTKALDPTRKDKEKSKSKAERLMRSLGLKNVELNEYELCIASNLVDPSSIPISWDDIGGLDDIIEDLKDTVILPFRLDLGRESSLAQPPKGVLLYGPPGCGKTMIAKAMAKAAEARFINLEMSSLFDKWYGESQKRAEAVFSVARKLQPAIIFIDEIDAFLRNRTSSDHEATAMIKTQFMSSWDGLMTDEDCRIMIVGATNRPHDVDAAIMRRMPSTFEIGLPSIRNRRRILDLVLRSENLSDNIDLYRIAEMTKTFSGSDLRELCRQASVFRVRDLVKSYKNGSSDVYQSDVESGHKLRPLAMEDFTKSMDKIKASKMAHLGVQAEPLD</sequence>
<dbReference type="AlphaFoldDB" id="A0A7I8W8C4"/>
<comment type="similarity">
    <text evidence="6">Belongs to the AAA ATPase family.</text>
</comment>
<dbReference type="PROSITE" id="PS00674">
    <property type="entry name" value="AAA"/>
    <property type="match status" value="1"/>
</dbReference>
<dbReference type="GO" id="GO:0016887">
    <property type="term" value="F:ATP hydrolysis activity"/>
    <property type="evidence" value="ECO:0007669"/>
    <property type="project" value="InterPro"/>
</dbReference>
<evidence type="ECO:0000256" key="3">
    <source>
        <dbReference type="ARBA" id="ARBA00022787"/>
    </source>
</evidence>
<dbReference type="InterPro" id="IPR003960">
    <property type="entry name" value="ATPase_AAA_CS"/>
</dbReference>
<keyword evidence="2 6" id="KW-0547">Nucleotide-binding</keyword>
<dbReference type="SUPFAM" id="SSF52540">
    <property type="entry name" value="P-loop containing nucleoside triphosphate hydrolases"/>
    <property type="match status" value="1"/>
</dbReference>
<dbReference type="FunFam" id="3.40.50.300:FF:000538">
    <property type="entry name" value="ATPase family AAA domain-containing protein 1"/>
    <property type="match status" value="1"/>
</dbReference>
<dbReference type="Gene3D" id="3.40.50.300">
    <property type="entry name" value="P-loop containing nucleotide triphosphate hydrolases"/>
    <property type="match status" value="1"/>
</dbReference>
<comment type="caution">
    <text evidence="9">The sequence shown here is derived from an EMBL/GenBank/DDBJ whole genome shotgun (WGS) entry which is preliminary data.</text>
</comment>
<dbReference type="EMBL" id="CAJFCJ010000019">
    <property type="protein sequence ID" value="CAD5123511.1"/>
    <property type="molecule type" value="Genomic_DNA"/>
</dbReference>
<keyword evidence="7" id="KW-1133">Transmembrane helix</keyword>
<evidence type="ECO:0000256" key="6">
    <source>
        <dbReference type="RuleBase" id="RU003651"/>
    </source>
</evidence>
<dbReference type="OrthoDB" id="10254455at2759"/>
<dbReference type="InterPro" id="IPR003593">
    <property type="entry name" value="AAA+_ATPase"/>
</dbReference>
<dbReference type="Pfam" id="PF17862">
    <property type="entry name" value="AAA_lid_3"/>
    <property type="match status" value="1"/>
</dbReference>
<evidence type="ECO:0000256" key="1">
    <source>
        <dbReference type="ARBA" id="ARBA00004572"/>
    </source>
</evidence>
<evidence type="ECO:0000256" key="4">
    <source>
        <dbReference type="ARBA" id="ARBA00022840"/>
    </source>
</evidence>
<dbReference type="InterPro" id="IPR003959">
    <property type="entry name" value="ATPase_AAA_core"/>
</dbReference>